<dbReference type="PANTHER" id="PTHR43450">
    <property type="entry name" value="ASPARTYL-TRNA SYNTHETASE"/>
    <property type="match status" value="1"/>
</dbReference>
<sequence length="407" mass="44423">MQRVLSDQLSAHVGETVRLAGWVHRRRLLAKVAFLVLRDRAGLAQVVAGPEGLPGEETVVEITGRVVANAVAPGGVELVEPSISVLSVAEPPPVELFRPALAAALPVLLDQAPVTLRHPARREVFGAAAAAVAAFRATLDGLGFTEVFTPKIVGTATESGANVFALDYFGRPAYLAQSPQFYKQTMVGVFERVYEVGPVFRAEPHDTSRHLATYTSLDAEFGFVADHRTVMEVLTTVVRAMVAPFADVRLPENIPVLHFSEALSLAGAAPDEPDLAPEHERAVGAWGLREHGSDFVYVEGYPMSKRPFYTHPSAEPRWSNSFDLIFRGMELVTGGQRLHRYVDYVAALTARGERPEDYESYLSAFRHGMPPHGGFAIGLERFLARLTGAANVRETTLFPRDLHRLAP</sequence>
<reference evidence="11" key="2">
    <citation type="submission" date="2020-09" db="EMBL/GenBank/DDBJ databases">
        <authorList>
            <person name="Sun Q."/>
            <person name="Ohkuma M."/>
        </authorList>
    </citation>
    <scope>NUCLEOTIDE SEQUENCE</scope>
    <source>
        <strain evidence="11">JCM 19831</strain>
    </source>
</reference>
<dbReference type="AlphaFoldDB" id="A0A917UCX8"/>
<dbReference type="GO" id="GO:0050560">
    <property type="term" value="F:aspartate-tRNA(Asn) ligase activity"/>
    <property type="evidence" value="ECO:0007669"/>
    <property type="project" value="UniProtKB-EC"/>
</dbReference>
<comment type="similarity">
    <text evidence="2 9">Belongs to the class-II aminoacyl-tRNA synthetase family. Type 2 subfamily.</text>
</comment>
<dbReference type="GO" id="GO:0006422">
    <property type="term" value="P:aspartyl-tRNA aminoacylation"/>
    <property type="evidence" value="ECO:0007669"/>
    <property type="project" value="UniProtKB-UniRule"/>
</dbReference>
<feature type="binding site" evidence="9">
    <location>
        <position position="333"/>
    </location>
    <ligand>
        <name>L-aspartate</name>
        <dbReference type="ChEBI" id="CHEBI:29991"/>
    </ligand>
</feature>
<dbReference type="EC" id="6.1.1.23" evidence="9"/>
<protein>
    <recommendedName>
        <fullName evidence="9">Aspartate--tRNA(Asp/Asn) ligase</fullName>
        <ecNumber evidence="9">6.1.1.23</ecNumber>
    </recommendedName>
    <alternativeName>
        <fullName evidence="9">Aspartyl-tRNA synthetase</fullName>
        <shortName evidence="9">AspRS</shortName>
    </alternativeName>
    <alternativeName>
        <fullName evidence="9">Non-discriminating aspartyl-tRNA synthetase</fullName>
        <shortName evidence="9">ND-AspRS</shortName>
    </alternativeName>
</protein>
<feature type="binding site" evidence="9">
    <location>
        <begin position="209"/>
        <end position="211"/>
    </location>
    <ligand>
        <name>ATP</name>
        <dbReference type="ChEBI" id="CHEBI:30616"/>
    </ligand>
</feature>
<dbReference type="GO" id="GO:0005524">
    <property type="term" value="F:ATP binding"/>
    <property type="evidence" value="ECO:0007669"/>
    <property type="project" value="UniProtKB-UniRule"/>
</dbReference>
<evidence type="ECO:0000313" key="11">
    <source>
        <dbReference type="EMBL" id="GGM82368.1"/>
    </source>
</evidence>
<dbReference type="PANTHER" id="PTHR43450:SF1">
    <property type="entry name" value="ASPARTATE--TRNA LIGASE, CYTOPLASMIC"/>
    <property type="match status" value="1"/>
</dbReference>
<dbReference type="GO" id="GO:0017101">
    <property type="term" value="C:aminoacyl-tRNA synthetase multienzyme complex"/>
    <property type="evidence" value="ECO:0007669"/>
    <property type="project" value="TreeGrafter"/>
</dbReference>
<dbReference type="Pfam" id="PF01336">
    <property type="entry name" value="tRNA_anti-codon"/>
    <property type="match status" value="1"/>
</dbReference>
<accession>A0A917UCX8</accession>
<dbReference type="SUPFAM" id="SSF50249">
    <property type="entry name" value="Nucleic acid-binding proteins"/>
    <property type="match status" value="1"/>
</dbReference>
<feature type="site" description="Important for tRNA non-discrimination" evidence="9">
    <location>
        <position position="73"/>
    </location>
</feature>
<keyword evidence="12" id="KW-1185">Reference proteome</keyword>
<proteinExistence type="inferred from homology"/>
<dbReference type="GO" id="GO:0005829">
    <property type="term" value="C:cytosol"/>
    <property type="evidence" value="ECO:0007669"/>
    <property type="project" value="TreeGrafter"/>
</dbReference>
<evidence type="ECO:0000259" key="10">
    <source>
        <dbReference type="PROSITE" id="PS50862"/>
    </source>
</evidence>
<feature type="binding site" evidence="9">
    <location>
        <position position="330"/>
    </location>
    <ligand>
        <name>ATP</name>
        <dbReference type="ChEBI" id="CHEBI:30616"/>
    </ligand>
</feature>
<keyword evidence="8 9" id="KW-0030">Aminoacyl-tRNA synthetase</keyword>
<organism evidence="11 12">
    <name type="scientific">Dactylosporangium sucinum</name>
    <dbReference type="NCBI Taxonomy" id="1424081"/>
    <lineage>
        <taxon>Bacteria</taxon>
        <taxon>Bacillati</taxon>
        <taxon>Actinomycetota</taxon>
        <taxon>Actinomycetes</taxon>
        <taxon>Micromonosporales</taxon>
        <taxon>Micromonosporaceae</taxon>
        <taxon>Dactylosporangium</taxon>
    </lineage>
</organism>
<evidence type="ECO:0000256" key="3">
    <source>
        <dbReference type="ARBA" id="ARBA00022490"/>
    </source>
</evidence>
<gene>
    <name evidence="11" type="primary">aspC</name>
    <name evidence="9" type="synonym">aspS</name>
    <name evidence="11" type="ORF">GCM10007977_099850</name>
</gene>
<evidence type="ECO:0000256" key="4">
    <source>
        <dbReference type="ARBA" id="ARBA00022598"/>
    </source>
</evidence>
<evidence type="ECO:0000313" key="12">
    <source>
        <dbReference type="Proteomes" id="UP000642070"/>
    </source>
</evidence>
<dbReference type="Gene3D" id="3.30.930.10">
    <property type="entry name" value="Bira Bifunctional Protein, Domain 2"/>
    <property type="match status" value="1"/>
</dbReference>
<comment type="subunit">
    <text evidence="9">Homodimer.</text>
</comment>
<evidence type="ECO:0000256" key="8">
    <source>
        <dbReference type="ARBA" id="ARBA00023146"/>
    </source>
</evidence>
<dbReference type="RefSeq" id="WP_190257135.1">
    <property type="nucleotide sequence ID" value="NZ_BMPI01000089.1"/>
</dbReference>
<dbReference type="SUPFAM" id="SSF55681">
    <property type="entry name" value="Class II aaRS and biotin synthetases"/>
    <property type="match status" value="1"/>
</dbReference>
<dbReference type="HAMAP" id="MF_02075">
    <property type="entry name" value="Asp_tRNA_synth_type2"/>
    <property type="match status" value="1"/>
</dbReference>
<keyword evidence="3 9" id="KW-0963">Cytoplasm</keyword>
<feature type="binding site" evidence="9">
    <location>
        <begin position="378"/>
        <end position="381"/>
    </location>
    <ligand>
        <name>ATP</name>
        <dbReference type="ChEBI" id="CHEBI:30616"/>
    </ligand>
</feature>
<evidence type="ECO:0000256" key="2">
    <source>
        <dbReference type="ARBA" id="ARBA00005312"/>
    </source>
</evidence>
<dbReference type="PRINTS" id="PR01042">
    <property type="entry name" value="TRNASYNTHASP"/>
</dbReference>
<evidence type="ECO:0000256" key="1">
    <source>
        <dbReference type="ARBA" id="ARBA00004496"/>
    </source>
</evidence>
<dbReference type="EMBL" id="BMPI01000089">
    <property type="protein sequence ID" value="GGM82368.1"/>
    <property type="molecule type" value="Genomic_DNA"/>
</dbReference>
<dbReference type="GO" id="GO:0004815">
    <property type="term" value="F:aspartate-tRNA ligase activity"/>
    <property type="evidence" value="ECO:0007669"/>
    <property type="project" value="UniProtKB-UniRule"/>
</dbReference>
<keyword evidence="4 9" id="KW-0436">Ligase</keyword>
<comment type="catalytic activity">
    <reaction evidence="9">
        <text>tRNA(Asx) + L-aspartate + ATP = L-aspartyl-tRNA(Asx) + AMP + diphosphate</text>
        <dbReference type="Rhea" id="RHEA:18349"/>
        <dbReference type="Rhea" id="RHEA-COMP:9710"/>
        <dbReference type="Rhea" id="RHEA-COMP:9711"/>
        <dbReference type="ChEBI" id="CHEBI:29991"/>
        <dbReference type="ChEBI" id="CHEBI:30616"/>
        <dbReference type="ChEBI" id="CHEBI:33019"/>
        <dbReference type="ChEBI" id="CHEBI:78442"/>
        <dbReference type="ChEBI" id="CHEBI:78516"/>
        <dbReference type="ChEBI" id="CHEBI:456215"/>
        <dbReference type="EC" id="6.1.1.23"/>
    </reaction>
</comment>
<dbReference type="InterPro" id="IPR006195">
    <property type="entry name" value="aa-tRNA-synth_II"/>
</dbReference>
<keyword evidence="6 9" id="KW-0067">ATP-binding</keyword>
<reference evidence="11" key="1">
    <citation type="journal article" date="2014" name="Int. J. Syst. Evol. Microbiol.">
        <title>Complete genome sequence of Corynebacterium casei LMG S-19264T (=DSM 44701T), isolated from a smear-ripened cheese.</title>
        <authorList>
            <consortium name="US DOE Joint Genome Institute (JGI-PGF)"/>
            <person name="Walter F."/>
            <person name="Albersmeier A."/>
            <person name="Kalinowski J."/>
            <person name="Ruckert C."/>
        </authorList>
    </citation>
    <scope>NUCLEOTIDE SEQUENCE</scope>
    <source>
        <strain evidence="11">JCM 19831</strain>
    </source>
</reference>
<keyword evidence="5 9" id="KW-0547">Nucleotide-binding</keyword>
<evidence type="ECO:0000256" key="5">
    <source>
        <dbReference type="ARBA" id="ARBA00022741"/>
    </source>
</evidence>
<comment type="function">
    <text evidence="9">Aspartyl-tRNA synthetase with relaxed tRNA specificity since it is able to aspartylate not only its cognate tRNA(Asp) but also tRNA(Asn). Reaction proceeds in two steps: L-aspartate is first activated by ATP to form Asp-AMP and then transferred to the acceptor end of tRNA(Asp/Asn).</text>
</comment>
<comment type="caution">
    <text evidence="11">The sequence shown here is derived from an EMBL/GenBank/DDBJ whole genome shotgun (WGS) entry which is preliminary data.</text>
</comment>
<dbReference type="GO" id="GO:0003723">
    <property type="term" value="F:RNA binding"/>
    <property type="evidence" value="ECO:0007669"/>
    <property type="project" value="TreeGrafter"/>
</dbReference>
<feature type="binding site" evidence="9">
    <location>
        <position position="158"/>
    </location>
    <ligand>
        <name>L-aspartate</name>
        <dbReference type="ChEBI" id="CHEBI:29991"/>
    </ligand>
</feature>
<keyword evidence="7 9" id="KW-0648">Protein biosynthesis</keyword>
<feature type="binding site" evidence="9">
    <location>
        <position position="201"/>
    </location>
    <ligand>
        <name>L-aspartate</name>
        <dbReference type="ChEBI" id="CHEBI:29991"/>
    </ligand>
</feature>
<evidence type="ECO:0000256" key="6">
    <source>
        <dbReference type="ARBA" id="ARBA00022840"/>
    </source>
</evidence>
<comment type="subcellular location">
    <subcellularLocation>
        <location evidence="1 9">Cytoplasm</location>
    </subcellularLocation>
</comment>
<feature type="binding site" evidence="9">
    <location>
        <begin position="201"/>
        <end position="203"/>
    </location>
    <ligand>
        <name>ATP</name>
        <dbReference type="ChEBI" id="CHEBI:30616"/>
    </ligand>
</feature>
<dbReference type="Gene3D" id="2.40.50.140">
    <property type="entry name" value="Nucleic acid-binding proteins"/>
    <property type="match status" value="1"/>
</dbReference>
<dbReference type="Proteomes" id="UP000642070">
    <property type="component" value="Unassembled WGS sequence"/>
</dbReference>
<feature type="binding site" evidence="9">
    <location>
        <position position="337"/>
    </location>
    <ligand>
        <name>L-aspartate</name>
        <dbReference type="ChEBI" id="CHEBI:29991"/>
    </ligand>
</feature>
<feature type="region of interest" description="Aspartate" evidence="9">
    <location>
        <begin position="180"/>
        <end position="183"/>
    </location>
</feature>
<dbReference type="NCBIfam" id="NF003483">
    <property type="entry name" value="PRK05159.1"/>
    <property type="match status" value="1"/>
</dbReference>
<dbReference type="InterPro" id="IPR002312">
    <property type="entry name" value="Asp/Asn-tRNA-synth_IIb"/>
</dbReference>
<dbReference type="InterPro" id="IPR045864">
    <property type="entry name" value="aa-tRNA-synth_II/BPL/LPL"/>
</dbReference>
<dbReference type="InterPro" id="IPR004365">
    <property type="entry name" value="NA-bd_OB_tRNA"/>
</dbReference>
<name>A0A917UCX8_9ACTN</name>
<dbReference type="PROSITE" id="PS50862">
    <property type="entry name" value="AA_TRNA_LIGASE_II"/>
    <property type="match status" value="1"/>
</dbReference>
<dbReference type="InterPro" id="IPR004523">
    <property type="entry name" value="Asp-tRNA_synthase_2"/>
</dbReference>
<dbReference type="Pfam" id="PF00152">
    <property type="entry name" value="tRNA-synt_2"/>
    <property type="match status" value="1"/>
</dbReference>
<dbReference type="InterPro" id="IPR012340">
    <property type="entry name" value="NA-bd_OB-fold"/>
</dbReference>
<feature type="domain" description="Aminoacyl-transfer RNA synthetases class-II family profile" evidence="10">
    <location>
        <begin position="135"/>
        <end position="407"/>
    </location>
</feature>
<evidence type="ECO:0000256" key="9">
    <source>
        <dbReference type="HAMAP-Rule" id="MF_02075"/>
    </source>
</evidence>
<evidence type="ECO:0000256" key="7">
    <source>
        <dbReference type="ARBA" id="ARBA00022917"/>
    </source>
</evidence>
<dbReference type="InterPro" id="IPR004364">
    <property type="entry name" value="Aa-tRNA-synt_II"/>
</dbReference>